<evidence type="ECO:0000313" key="3">
    <source>
        <dbReference type="EMBL" id="TDT71489.1"/>
    </source>
</evidence>
<proteinExistence type="predicted"/>
<keyword evidence="4" id="KW-1185">Reference proteome</keyword>
<protein>
    <submittedName>
        <fullName evidence="3">DUF2892 family protein</fullName>
    </submittedName>
</protein>
<dbReference type="EMBL" id="SOBG01000003">
    <property type="protein sequence ID" value="TDT71489.1"/>
    <property type="molecule type" value="Genomic_DNA"/>
</dbReference>
<dbReference type="Gene3D" id="6.10.140.1340">
    <property type="match status" value="1"/>
</dbReference>
<evidence type="ECO:0000256" key="1">
    <source>
        <dbReference type="SAM" id="Phobius"/>
    </source>
</evidence>
<name>A0AA46I5U4_9FUSO</name>
<keyword evidence="1" id="KW-1133">Transmembrane helix</keyword>
<gene>
    <name evidence="3" type="ORF">EV215_0865</name>
</gene>
<feature type="transmembrane region" description="Helical" evidence="1">
    <location>
        <begin position="40"/>
        <end position="59"/>
    </location>
</feature>
<accession>A0AA46I5U4</accession>
<evidence type="ECO:0000313" key="4">
    <source>
        <dbReference type="Proteomes" id="UP000294678"/>
    </source>
</evidence>
<evidence type="ECO:0000259" key="2">
    <source>
        <dbReference type="Pfam" id="PF11127"/>
    </source>
</evidence>
<sequence length="68" mass="7613">MKKNEGKLDRIIRIVIGVIFLLISFISSGILFWISLILGIISLVTGILGWCGLYQLFGINTCKIDDQE</sequence>
<feature type="domain" description="Inner membrane protein YgaP-like transmembrane" evidence="2">
    <location>
        <begin position="1"/>
        <end position="63"/>
    </location>
</feature>
<comment type="caution">
    <text evidence="3">The sequence shown here is derived from an EMBL/GenBank/DDBJ whole genome shotgun (WGS) entry which is preliminary data.</text>
</comment>
<feature type="transmembrane region" description="Helical" evidence="1">
    <location>
        <begin position="12"/>
        <end position="34"/>
    </location>
</feature>
<organism evidence="3 4">
    <name type="scientific">Hypnocyclicus thermotrophus</name>
    <dbReference type="NCBI Taxonomy" id="1627895"/>
    <lineage>
        <taxon>Bacteria</taxon>
        <taxon>Fusobacteriati</taxon>
        <taxon>Fusobacteriota</taxon>
        <taxon>Fusobacteriia</taxon>
        <taxon>Fusobacteriales</taxon>
        <taxon>Fusobacteriaceae</taxon>
        <taxon>Hypnocyclicus</taxon>
    </lineage>
</organism>
<keyword evidence="1" id="KW-0812">Transmembrane</keyword>
<reference evidence="3 4" key="1">
    <citation type="submission" date="2019-03" db="EMBL/GenBank/DDBJ databases">
        <title>Genomic Encyclopedia of Type Strains, Phase IV (KMG-IV): sequencing the most valuable type-strain genomes for metagenomic binning, comparative biology and taxonomic classification.</title>
        <authorList>
            <person name="Goeker M."/>
        </authorList>
    </citation>
    <scope>NUCLEOTIDE SEQUENCE [LARGE SCALE GENOMIC DNA]</scope>
    <source>
        <strain evidence="3 4">DSM 100055</strain>
    </source>
</reference>
<dbReference type="RefSeq" id="WP_134112756.1">
    <property type="nucleotide sequence ID" value="NZ_SOBG01000003.1"/>
</dbReference>
<dbReference type="Proteomes" id="UP000294678">
    <property type="component" value="Unassembled WGS sequence"/>
</dbReference>
<dbReference type="InterPro" id="IPR021309">
    <property type="entry name" value="YgaP-like_TM"/>
</dbReference>
<keyword evidence="1" id="KW-0472">Membrane</keyword>
<dbReference type="AlphaFoldDB" id="A0AA46I5U4"/>
<dbReference type="Pfam" id="PF11127">
    <property type="entry name" value="YgaP-like_TM"/>
    <property type="match status" value="1"/>
</dbReference>